<evidence type="ECO:0008006" key="3">
    <source>
        <dbReference type="Google" id="ProtNLM"/>
    </source>
</evidence>
<evidence type="ECO:0000313" key="1">
    <source>
        <dbReference type="EMBL" id="KAI7841039.1"/>
    </source>
</evidence>
<dbReference type="Proteomes" id="UP001205105">
    <property type="component" value="Unassembled WGS sequence"/>
</dbReference>
<accession>A0AAD5H1U7</accession>
<organism evidence="1 2">
    <name type="scientific">Chlorella ohadii</name>
    <dbReference type="NCBI Taxonomy" id="2649997"/>
    <lineage>
        <taxon>Eukaryota</taxon>
        <taxon>Viridiplantae</taxon>
        <taxon>Chlorophyta</taxon>
        <taxon>core chlorophytes</taxon>
        <taxon>Trebouxiophyceae</taxon>
        <taxon>Chlorellales</taxon>
        <taxon>Chlorellaceae</taxon>
        <taxon>Chlorella clade</taxon>
        <taxon>Chlorella</taxon>
    </lineage>
</organism>
<proteinExistence type="predicted"/>
<dbReference type="SUPFAM" id="SSF52540">
    <property type="entry name" value="P-loop containing nucleoside triphosphate hydrolases"/>
    <property type="match status" value="1"/>
</dbReference>
<name>A0AAD5H1U7_9CHLO</name>
<protein>
    <recommendedName>
        <fullName evidence="3">Sulfotransferase</fullName>
    </recommendedName>
</protein>
<dbReference type="Gene3D" id="3.40.50.300">
    <property type="entry name" value="P-loop containing nucleotide triphosphate hydrolases"/>
    <property type="match status" value="1"/>
</dbReference>
<reference evidence="1" key="1">
    <citation type="submission" date="2020-11" db="EMBL/GenBank/DDBJ databases">
        <title>Chlorella ohadii genome sequencing and assembly.</title>
        <authorList>
            <person name="Murik O."/>
            <person name="Treves H."/>
            <person name="Kedem I."/>
            <person name="Shotland Y."/>
            <person name="Kaplan A."/>
        </authorList>
    </citation>
    <scope>NUCLEOTIDE SEQUENCE</scope>
    <source>
        <strain evidence="1">1</strain>
    </source>
</reference>
<dbReference type="AlphaFoldDB" id="A0AAD5H1U7"/>
<gene>
    <name evidence="1" type="ORF">COHA_005267</name>
</gene>
<evidence type="ECO:0000313" key="2">
    <source>
        <dbReference type="Proteomes" id="UP001205105"/>
    </source>
</evidence>
<keyword evidence="2" id="KW-1185">Reference proteome</keyword>
<dbReference type="InterPro" id="IPR027417">
    <property type="entry name" value="P-loop_NTPase"/>
</dbReference>
<comment type="caution">
    <text evidence="1">The sequence shown here is derived from an EMBL/GenBank/DDBJ whole genome shotgun (WGS) entry which is preliminary data.</text>
</comment>
<dbReference type="EMBL" id="JADXDR010000068">
    <property type="protein sequence ID" value="KAI7841039.1"/>
    <property type="molecule type" value="Genomic_DNA"/>
</dbReference>
<sequence>MQGQGRPSPGGAPSPSFCIPADGVHCRGCRWDPDNGICTRPDCSALFTPPAVREQQRSWPHDEQPQLVIAAGPERSGSTFLYNALRLLWQHARKPCDAYYLKCITDAALDERGAGQPGAPHVLVKTHAWSEHWDVNRAAHIFVTHRDLAQVLASYRRLGWAWELPDGYVRDHLIWQRHAELDLAFEDIAARPLWVLKQLAGRLGLQEVDCAAVLRDLDSLPVPQHWVDPVTQLWPAHISPVFREQRAAAEAAAKAAAAAQVPSIEAAGAAAPSGGSGGGKLSAAEVEQLRKQFPEFYRLYPQYLQPSLT</sequence>